<accession>A0A7G9YQW0</accession>
<protein>
    <recommendedName>
        <fullName evidence="2">CD-NTase-associated protein 12/Pycsar effector protein TIR domain-containing protein</fullName>
    </recommendedName>
</protein>
<sequence length="249" mass="28352">MRRCFVMQPFDRGTFDKRYDDVYAPAIQDADLEPYRVDRDPSVRIPIEDIESGIRNSEICLADITTDNPNVWFELGFAIAVPREVVLVCSDERTTHFPFDVQHRNILRYKTESKSDFDKLRSEIAERIQGLLEKERTIGSISNLPQVADTEGLSQNELVALATVMKNRRLPEADVSEYDRIKNSLILVDGFNDLGVSIALQGILDKGMITTAIETSRYLGDRVVYSMTEKGVQWLMRNKDKLVLKSDGS</sequence>
<organism evidence="1">
    <name type="scientific">Candidatus Methanogaster sp. ANME-2c ERB4</name>
    <dbReference type="NCBI Taxonomy" id="2759911"/>
    <lineage>
        <taxon>Archaea</taxon>
        <taxon>Methanobacteriati</taxon>
        <taxon>Methanobacteriota</taxon>
        <taxon>Stenosarchaea group</taxon>
        <taxon>Methanomicrobia</taxon>
        <taxon>Methanosarcinales</taxon>
        <taxon>ANME-2 cluster</taxon>
        <taxon>Candidatus Methanogasteraceae</taxon>
        <taxon>Candidatus Methanogaster</taxon>
    </lineage>
</organism>
<proteinExistence type="predicted"/>
<dbReference type="SUPFAM" id="SSF52309">
    <property type="entry name" value="N-(deoxy)ribosyltransferase-like"/>
    <property type="match status" value="1"/>
</dbReference>
<gene>
    <name evidence="1" type="ORF">CKJHOKLD_00015</name>
</gene>
<dbReference type="EMBL" id="MT631434">
    <property type="protein sequence ID" value="QNO50394.1"/>
    <property type="molecule type" value="Genomic_DNA"/>
</dbReference>
<name>A0A7G9YQW0_9EURY</name>
<dbReference type="AlphaFoldDB" id="A0A7G9YQW0"/>
<evidence type="ECO:0008006" key="2">
    <source>
        <dbReference type="Google" id="ProtNLM"/>
    </source>
</evidence>
<reference evidence="1" key="1">
    <citation type="submission" date="2020-06" db="EMBL/GenBank/DDBJ databases">
        <title>Unique genomic features of the anaerobic methanotrophic archaea.</title>
        <authorList>
            <person name="Chadwick G.L."/>
            <person name="Skennerton C.T."/>
            <person name="Laso-Perez R."/>
            <person name="Leu A.O."/>
            <person name="Speth D.R."/>
            <person name="Yu H."/>
            <person name="Morgan-Lang C."/>
            <person name="Hatzenpichler R."/>
            <person name="Goudeau D."/>
            <person name="Malmstrom R."/>
            <person name="Brazelton W.J."/>
            <person name="Woyke T."/>
            <person name="Hallam S.J."/>
            <person name="Tyson G.W."/>
            <person name="Wegener G."/>
            <person name="Boetius A."/>
            <person name="Orphan V."/>
        </authorList>
    </citation>
    <scope>NUCLEOTIDE SEQUENCE</scope>
</reference>
<evidence type="ECO:0000313" key="1">
    <source>
        <dbReference type="EMBL" id="QNO50394.1"/>
    </source>
</evidence>